<reference evidence="1" key="2">
    <citation type="submission" date="2020-11" db="EMBL/GenBank/DDBJ databases">
        <authorList>
            <person name="McCartney M.A."/>
            <person name="Auch B."/>
            <person name="Kono T."/>
            <person name="Mallez S."/>
            <person name="Becker A."/>
            <person name="Gohl D.M."/>
            <person name="Silverstein K.A.T."/>
            <person name="Koren S."/>
            <person name="Bechman K.B."/>
            <person name="Herman A."/>
            <person name="Abrahante J.E."/>
            <person name="Garbe J."/>
        </authorList>
    </citation>
    <scope>NUCLEOTIDE SEQUENCE</scope>
    <source>
        <strain evidence="1">Duluth1</strain>
        <tissue evidence="1">Whole animal</tissue>
    </source>
</reference>
<comment type="caution">
    <text evidence="1">The sequence shown here is derived from an EMBL/GenBank/DDBJ whole genome shotgun (WGS) entry which is preliminary data.</text>
</comment>
<accession>A0A9D4RMA5</accession>
<dbReference type="AlphaFoldDB" id="A0A9D4RMA5"/>
<evidence type="ECO:0000313" key="1">
    <source>
        <dbReference type="EMBL" id="KAH3874156.1"/>
    </source>
</evidence>
<organism evidence="1 2">
    <name type="scientific">Dreissena polymorpha</name>
    <name type="common">Zebra mussel</name>
    <name type="synonym">Mytilus polymorpha</name>
    <dbReference type="NCBI Taxonomy" id="45954"/>
    <lineage>
        <taxon>Eukaryota</taxon>
        <taxon>Metazoa</taxon>
        <taxon>Spiralia</taxon>
        <taxon>Lophotrochozoa</taxon>
        <taxon>Mollusca</taxon>
        <taxon>Bivalvia</taxon>
        <taxon>Autobranchia</taxon>
        <taxon>Heteroconchia</taxon>
        <taxon>Euheterodonta</taxon>
        <taxon>Imparidentia</taxon>
        <taxon>Neoheterodontei</taxon>
        <taxon>Myida</taxon>
        <taxon>Dreissenoidea</taxon>
        <taxon>Dreissenidae</taxon>
        <taxon>Dreissena</taxon>
    </lineage>
</organism>
<proteinExistence type="predicted"/>
<protein>
    <submittedName>
        <fullName evidence="1">Uncharacterized protein</fullName>
    </submittedName>
</protein>
<reference evidence="1" key="1">
    <citation type="journal article" date="2019" name="bioRxiv">
        <title>The Genome of the Zebra Mussel, Dreissena polymorpha: A Resource for Invasive Species Research.</title>
        <authorList>
            <person name="McCartney M.A."/>
            <person name="Auch B."/>
            <person name="Kono T."/>
            <person name="Mallez S."/>
            <person name="Zhang Y."/>
            <person name="Obille A."/>
            <person name="Becker A."/>
            <person name="Abrahante J.E."/>
            <person name="Garbe J."/>
            <person name="Badalamenti J.P."/>
            <person name="Herman A."/>
            <person name="Mangelson H."/>
            <person name="Liachko I."/>
            <person name="Sullivan S."/>
            <person name="Sone E.D."/>
            <person name="Koren S."/>
            <person name="Silverstein K.A.T."/>
            <person name="Beckman K.B."/>
            <person name="Gohl D.M."/>
        </authorList>
    </citation>
    <scope>NUCLEOTIDE SEQUENCE</scope>
    <source>
        <strain evidence="1">Duluth1</strain>
        <tissue evidence="1">Whole animal</tissue>
    </source>
</reference>
<evidence type="ECO:0000313" key="2">
    <source>
        <dbReference type="Proteomes" id="UP000828390"/>
    </source>
</evidence>
<dbReference type="Proteomes" id="UP000828390">
    <property type="component" value="Unassembled WGS sequence"/>
</dbReference>
<gene>
    <name evidence="1" type="ORF">DPMN_037398</name>
</gene>
<dbReference type="EMBL" id="JAIWYP010000002">
    <property type="protein sequence ID" value="KAH3874156.1"/>
    <property type="molecule type" value="Genomic_DNA"/>
</dbReference>
<keyword evidence="2" id="KW-1185">Reference proteome</keyword>
<sequence>MYDLSPMLLEINSSPSLRIDGEIEVAPGVPESIPSPKDEEVKIPLIRDTLLLVAPRKKVKYLERFVSCFSFPPCLFRHMLQLKYCSVMLF</sequence>
<name>A0A9D4RMA5_DREPO</name>